<name>A0AAU9U4Z4_EUPED</name>
<feature type="compositionally biased region" description="Acidic residues" evidence="1">
    <location>
        <begin position="88"/>
        <end position="98"/>
    </location>
</feature>
<protein>
    <submittedName>
        <fullName evidence="3">Uncharacterized protein</fullName>
    </submittedName>
</protein>
<keyword evidence="2" id="KW-0812">Transmembrane</keyword>
<gene>
    <name evidence="3" type="ORF">EEDITHA_LOCUS8501</name>
</gene>
<accession>A0AAU9U4Z4</accession>
<sequence length="98" mass="11013">MRGLVAKTHEYLKKTLRVGNIMRALTAVLLLFTVFMTFTVEAGRSNRRHRNNEHHEQEPVDGEESTESSNLGEIHNFEVPEAFTNEAGDVEGNDDVSA</sequence>
<reference evidence="3" key="1">
    <citation type="submission" date="2022-03" db="EMBL/GenBank/DDBJ databases">
        <authorList>
            <person name="Tunstrom K."/>
        </authorList>
    </citation>
    <scope>NUCLEOTIDE SEQUENCE</scope>
</reference>
<evidence type="ECO:0000256" key="1">
    <source>
        <dbReference type="SAM" id="MobiDB-lite"/>
    </source>
</evidence>
<dbReference type="EMBL" id="CAKOGL010000012">
    <property type="protein sequence ID" value="CAH2092775.1"/>
    <property type="molecule type" value="Genomic_DNA"/>
</dbReference>
<keyword evidence="2" id="KW-1133">Transmembrane helix</keyword>
<keyword evidence="2" id="KW-0472">Membrane</keyword>
<evidence type="ECO:0000313" key="3">
    <source>
        <dbReference type="EMBL" id="CAH2092775.1"/>
    </source>
</evidence>
<keyword evidence="4" id="KW-1185">Reference proteome</keyword>
<dbReference type="Proteomes" id="UP001153954">
    <property type="component" value="Unassembled WGS sequence"/>
</dbReference>
<organism evidence="3 4">
    <name type="scientific">Euphydryas editha</name>
    <name type="common">Edith's checkerspot</name>
    <dbReference type="NCBI Taxonomy" id="104508"/>
    <lineage>
        <taxon>Eukaryota</taxon>
        <taxon>Metazoa</taxon>
        <taxon>Ecdysozoa</taxon>
        <taxon>Arthropoda</taxon>
        <taxon>Hexapoda</taxon>
        <taxon>Insecta</taxon>
        <taxon>Pterygota</taxon>
        <taxon>Neoptera</taxon>
        <taxon>Endopterygota</taxon>
        <taxon>Lepidoptera</taxon>
        <taxon>Glossata</taxon>
        <taxon>Ditrysia</taxon>
        <taxon>Papilionoidea</taxon>
        <taxon>Nymphalidae</taxon>
        <taxon>Nymphalinae</taxon>
        <taxon>Euphydryas</taxon>
    </lineage>
</organism>
<evidence type="ECO:0000313" key="4">
    <source>
        <dbReference type="Proteomes" id="UP001153954"/>
    </source>
</evidence>
<feature type="transmembrane region" description="Helical" evidence="2">
    <location>
        <begin position="20"/>
        <end position="40"/>
    </location>
</feature>
<proteinExistence type="predicted"/>
<feature type="region of interest" description="Disordered" evidence="1">
    <location>
        <begin position="43"/>
        <end position="98"/>
    </location>
</feature>
<dbReference type="AlphaFoldDB" id="A0AAU9U4Z4"/>
<comment type="caution">
    <text evidence="3">The sequence shown here is derived from an EMBL/GenBank/DDBJ whole genome shotgun (WGS) entry which is preliminary data.</text>
</comment>
<evidence type="ECO:0000256" key="2">
    <source>
        <dbReference type="SAM" id="Phobius"/>
    </source>
</evidence>